<evidence type="ECO:0000313" key="19">
    <source>
        <dbReference type="Ensembl" id="ENSOKIP00005077490.1"/>
    </source>
</evidence>
<evidence type="ECO:0000256" key="14">
    <source>
        <dbReference type="ARBA" id="ARBA00023198"/>
    </source>
</evidence>
<dbReference type="InterPro" id="IPR035897">
    <property type="entry name" value="Toll_tir_struct_dom_sf"/>
</dbReference>
<keyword evidence="10 17" id="KW-0472">Membrane</keyword>
<dbReference type="CTD" id="7097"/>
<evidence type="ECO:0000256" key="8">
    <source>
        <dbReference type="ARBA" id="ARBA00022859"/>
    </source>
</evidence>
<dbReference type="GO" id="GO:0005886">
    <property type="term" value="C:plasma membrane"/>
    <property type="evidence" value="ECO:0007669"/>
    <property type="project" value="TreeGrafter"/>
</dbReference>
<evidence type="ECO:0000256" key="10">
    <source>
        <dbReference type="ARBA" id="ARBA00023136"/>
    </source>
</evidence>
<dbReference type="InterPro" id="IPR032675">
    <property type="entry name" value="LRR_dom_sf"/>
</dbReference>
<dbReference type="InterPro" id="IPR001611">
    <property type="entry name" value="Leu-rich_rpt"/>
</dbReference>
<keyword evidence="11 16" id="KW-1015">Disulfide bond</keyword>
<keyword evidence="20" id="KW-1185">Reference proteome</keyword>
<keyword evidence="6" id="KW-0732">Signal</keyword>
<keyword evidence="14 15" id="KW-0395">Inflammatory response</keyword>
<dbReference type="InterPro" id="IPR000157">
    <property type="entry name" value="TIR_dom"/>
</dbReference>
<dbReference type="InterPro" id="IPR017241">
    <property type="entry name" value="Toll-like_receptor"/>
</dbReference>
<evidence type="ECO:0000256" key="17">
    <source>
        <dbReference type="SAM" id="Phobius"/>
    </source>
</evidence>
<dbReference type="PANTHER" id="PTHR24365">
    <property type="entry name" value="TOLL-LIKE RECEPTOR"/>
    <property type="match status" value="1"/>
</dbReference>
<dbReference type="GO" id="GO:0042497">
    <property type="term" value="F:triacyl lipopeptide binding"/>
    <property type="evidence" value="ECO:0007669"/>
    <property type="project" value="TreeGrafter"/>
</dbReference>
<evidence type="ECO:0000256" key="16">
    <source>
        <dbReference type="PIRSR" id="PIRSR037595-2"/>
    </source>
</evidence>
<evidence type="ECO:0000256" key="2">
    <source>
        <dbReference type="ARBA" id="ARBA00009634"/>
    </source>
</evidence>
<feature type="disulfide bond" evidence="16">
    <location>
        <begin position="384"/>
        <end position="413"/>
    </location>
</feature>
<name>A0A8C7IR47_ONCKI</name>
<keyword evidence="9 17" id="KW-1133">Transmembrane helix</keyword>
<dbReference type="GO" id="GO:0043235">
    <property type="term" value="C:receptor complex"/>
    <property type="evidence" value="ECO:0007669"/>
    <property type="project" value="TreeGrafter"/>
</dbReference>
<keyword evidence="13" id="KW-0325">Glycoprotein</keyword>
<evidence type="ECO:0000256" key="3">
    <source>
        <dbReference type="ARBA" id="ARBA00022588"/>
    </source>
</evidence>
<comment type="function">
    <text evidence="15">Cooperates with LY96 to mediate the innate immune response to bacterial lipoproteins and other microbial cell wall components. Cooperates with TLR1 or TLR6 to mediate the innate immune response to bacterial lipoproteins or lipopeptides. Acts via MYD88 and TRAF6, leading to NF-kappa-B activation, cytokine secretion and the inflammatory response.</text>
</comment>
<feature type="disulfide bond" evidence="16">
    <location>
        <begin position="58"/>
        <end position="64"/>
    </location>
</feature>
<evidence type="ECO:0000256" key="11">
    <source>
        <dbReference type="ARBA" id="ARBA00023157"/>
    </source>
</evidence>
<evidence type="ECO:0000256" key="4">
    <source>
        <dbReference type="ARBA" id="ARBA00022614"/>
    </source>
</evidence>
<dbReference type="Gene3D" id="3.80.10.10">
    <property type="entry name" value="Ribonuclease Inhibitor"/>
    <property type="match status" value="1"/>
</dbReference>
<protein>
    <recommendedName>
        <fullName evidence="15">Toll-like receptor 2</fullName>
    </recommendedName>
</protein>
<reference evidence="19" key="1">
    <citation type="submission" date="2025-08" db="UniProtKB">
        <authorList>
            <consortium name="Ensembl"/>
        </authorList>
    </citation>
    <scope>IDENTIFICATION</scope>
</reference>
<evidence type="ECO:0000256" key="9">
    <source>
        <dbReference type="ARBA" id="ARBA00022989"/>
    </source>
</evidence>
<feature type="transmembrane region" description="Helical" evidence="17">
    <location>
        <begin position="12"/>
        <end position="39"/>
    </location>
</feature>
<dbReference type="SMART" id="SM00369">
    <property type="entry name" value="LRR_TYP"/>
    <property type="match status" value="9"/>
</dbReference>
<feature type="transmembrane region" description="Helical" evidence="17">
    <location>
        <begin position="626"/>
        <end position="648"/>
    </location>
</feature>
<dbReference type="GO" id="GO:0006954">
    <property type="term" value="P:inflammatory response"/>
    <property type="evidence" value="ECO:0007669"/>
    <property type="project" value="UniProtKB-UniRule"/>
</dbReference>
<evidence type="ECO:0000256" key="5">
    <source>
        <dbReference type="ARBA" id="ARBA00022692"/>
    </source>
</evidence>
<accession>A0A8C7IR47</accession>
<dbReference type="GeneTree" id="ENSGT00940000156323"/>
<dbReference type="Pfam" id="PF01582">
    <property type="entry name" value="TIR"/>
    <property type="match status" value="1"/>
</dbReference>
<dbReference type="FunFam" id="3.40.50.10140:FF:000001">
    <property type="entry name" value="Toll-like receptor 2"/>
    <property type="match status" value="1"/>
</dbReference>
<evidence type="ECO:0000256" key="1">
    <source>
        <dbReference type="ARBA" id="ARBA00004479"/>
    </source>
</evidence>
<evidence type="ECO:0000313" key="20">
    <source>
        <dbReference type="Proteomes" id="UP000694557"/>
    </source>
</evidence>
<dbReference type="AlphaFoldDB" id="A0A8C7IR47"/>
<evidence type="ECO:0000256" key="15">
    <source>
        <dbReference type="PIRNR" id="PIRNR037595"/>
    </source>
</evidence>
<dbReference type="InterPro" id="IPR003591">
    <property type="entry name" value="Leu-rich_rpt_typical-subtyp"/>
</dbReference>
<dbReference type="PANTHER" id="PTHR24365:SF17">
    <property type="entry name" value="TOLL-LIKE RECEPTOR 2"/>
    <property type="match status" value="1"/>
</dbReference>
<keyword evidence="7" id="KW-0677">Repeat</keyword>
<dbReference type="Ensembl" id="ENSOKIT00005082597.1">
    <property type="protein sequence ID" value="ENSOKIP00005077490.1"/>
    <property type="gene ID" value="ENSOKIG00005033444.1"/>
</dbReference>
<dbReference type="Proteomes" id="UP000694557">
    <property type="component" value="Unassembled WGS sequence"/>
</dbReference>
<comment type="subcellular location">
    <subcellularLocation>
        <location evidence="1">Membrane</location>
        <topology evidence="1">Single-pass type I membrane protein</topology>
    </subcellularLocation>
</comment>
<dbReference type="Pfam" id="PF13855">
    <property type="entry name" value="LRR_8"/>
    <property type="match status" value="1"/>
</dbReference>
<organism evidence="19 20">
    <name type="scientific">Oncorhynchus kisutch</name>
    <name type="common">Coho salmon</name>
    <name type="synonym">Salmo kisutch</name>
    <dbReference type="NCBI Taxonomy" id="8019"/>
    <lineage>
        <taxon>Eukaryota</taxon>
        <taxon>Metazoa</taxon>
        <taxon>Chordata</taxon>
        <taxon>Craniata</taxon>
        <taxon>Vertebrata</taxon>
        <taxon>Euteleostomi</taxon>
        <taxon>Actinopterygii</taxon>
        <taxon>Neopterygii</taxon>
        <taxon>Teleostei</taxon>
        <taxon>Protacanthopterygii</taxon>
        <taxon>Salmoniformes</taxon>
        <taxon>Salmonidae</taxon>
        <taxon>Salmoninae</taxon>
        <taxon>Oncorhynchus</taxon>
    </lineage>
</organism>
<keyword evidence="12 15" id="KW-0675">Receptor</keyword>
<feature type="disulfide bond" evidence="16">
    <location>
        <begin position="465"/>
        <end position="487"/>
    </location>
</feature>
<keyword evidence="5 17" id="KW-0812">Transmembrane</keyword>
<dbReference type="GO" id="GO:0004888">
    <property type="term" value="F:transmembrane signaling receptor activity"/>
    <property type="evidence" value="ECO:0007669"/>
    <property type="project" value="InterPro"/>
</dbReference>
<feature type="domain" description="TIR" evidence="18">
    <location>
        <begin position="684"/>
        <end position="827"/>
    </location>
</feature>
<dbReference type="SMART" id="SM00255">
    <property type="entry name" value="TIR"/>
    <property type="match status" value="1"/>
</dbReference>
<dbReference type="SMART" id="SM00365">
    <property type="entry name" value="LRR_SD22"/>
    <property type="match status" value="6"/>
</dbReference>
<keyword evidence="8 15" id="KW-0391">Immunity</keyword>
<keyword evidence="3 15" id="KW-0399">Innate immunity</keyword>
<dbReference type="GO" id="GO:0045087">
    <property type="term" value="P:innate immune response"/>
    <property type="evidence" value="ECO:0007669"/>
    <property type="project" value="UniProtKB-UniRule"/>
</dbReference>
<dbReference type="PROSITE" id="PS51450">
    <property type="entry name" value="LRR"/>
    <property type="match status" value="2"/>
</dbReference>
<proteinExistence type="inferred from homology"/>
<sequence length="833" mass="95449">MPEEVFNSLSLFVSLFLSFSLFPFFFRMGSLAMLVLLFFSQGQSSTPEVEKRSTCDQCDERLFCNCSSRNYRHVPTVTVTEVVTLDLSFNDITSVAEDDLREYTWLRTLDLHSNRIQSIHEWAFHLLQGLESLDMSYNQLAALNPAWFSKLLSLQHLNLLGSCYRTLGPGGTLSLFRSLTRLRFLRFGNPALEEVRRGDLAGVRQLDQLEVYGNNLKRYDPGSLGDLWPLGVVTLRLRGPFQDNTTLVSSILRDVSYSETFLVVADVLLSEKTSVAPFRETNRRRVRSIMFQNATLTDEAIVHFMEVMDGASLEFLGVEDATFHGTGSWTPARRTHLDNLGTVYFRNIEVMNVYKFTSFLPVGFLLKNLRQISIINCKVYVMPCLTSLLLTQMVYLDLSGNLLTDLTLTESLCHGIGILRNLRVINVSDNALKSISLISKLVTRLDKLVHLDISQNAYTSMPHTCSWPQILTHLNLSRAKLRRVTPCLPSTLEILDLGHNDLTAFHSVALPALRELHLSGNKLMSLPPGWLFPSLEVLLIQSNTLSMFGPSNLRLYRRLRALQAGQNRFVCSCEFVNFMVWRWGGAVEGSVELTDRWDNYLCDSPLSLQGQRVDRVQLSPFQCHRILLVSSLCGCMLASGILFVILLWKIHAVWYVRMMWAWLKAKRNSGNQKRRDAAGNAYLLCYDAFVSYSEQDAEWVEEFLVPELEDSQPPLSLCLHKRDFLPGHWIIDNIIHAMERSRRTLFVLSEHFVHSEWCRYELDFSHFRLFDGDSEAAVLVLLEPISKDDVPKRFCKLRKLMSSRTYLEWPQEDERRAEFWSNLRLAVRGGDEL</sequence>
<dbReference type="PROSITE" id="PS50104">
    <property type="entry name" value="TIR"/>
    <property type="match status" value="1"/>
</dbReference>
<evidence type="ECO:0000256" key="6">
    <source>
        <dbReference type="ARBA" id="ARBA00022729"/>
    </source>
</evidence>
<evidence type="ECO:0000256" key="12">
    <source>
        <dbReference type="ARBA" id="ARBA00023170"/>
    </source>
</evidence>
<gene>
    <name evidence="19" type="primary">tlr2</name>
</gene>
<comment type="similarity">
    <text evidence="2 15">Belongs to the Toll-like receptor family.</text>
</comment>
<reference evidence="19" key="2">
    <citation type="submission" date="2025-09" db="UniProtKB">
        <authorList>
            <consortium name="Ensembl"/>
        </authorList>
    </citation>
    <scope>IDENTIFICATION</scope>
</reference>
<dbReference type="Gene3D" id="3.40.50.10140">
    <property type="entry name" value="Toll/interleukin-1 receptor homology (TIR) domain"/>
    <property type="match status" value="1"/>
</dbReference>
<dbReference type="SUPFAM" id="SSF52058">
    <property type="entry name" value="L domain-like"/>
    <property type="match status" value="2"/>
</dbReference>
<evidence type="ECO:0000256" key="7">
    <source>
        <dbReference type="ARBA" id="ARBA00022737"/>
    </source>
</evidence>
<evidence type="ECO:0000256" key="13">
    <source>
        <dbReference type="ARBA" id="ARBA00023180"/>
    </source>
</evidence>
<dbReference type="SUPFAM" id="SSF52200">
    <property type="entry name" value="Toll/Interleukin receptor TIR domain"/>
    <property type="match status" value="1"/>
</dbReference>
<dbReference type="KEGG" id="oki:109882984"/>
<dbReference type="PIRSF" id="PIRSF037595">
    <property type="entry name" value="Toll-like_receptor"/>
    <property type="match status" value="1"/>
</dbReference>
<keyword evidence="4" id="KW-0433">Leucine-rich repeat</keyword>
<dbReference type="Pfam" id="PF00560">
    <property type="entry name" value="LRR_1"/>
    <property type="match status" value="1"/>
</dbReference>
<evidence type="ECO:0000259" key="18">
    <source>
        <dbReference type="PROSITE" id="PS50104"/>
    </source>
</evidence>
<dbReference type="GO" id="GO:0002224">
    <property type="term" value="P:toll-like receptor signaling pathway"/>
    <property type="evidence" value="ECO:0007669"/>
    <property type="project" value="UniProtKB-UniRule"/>
</dbReference>